<protein>
    <submittedName>
        <fullName evidence="2">Uncharacterized protein</fullName>
    </submittedName>
</protein>
<feature type="chain" id="PRO_5046077873" evidence="1">
    <location>
        <begin position="24"/>
        <end position="67"/>
    </location>
</feature>
<accession>A0ABU0HJU9</accession>
<feature type="signal peptide" evidence="1">
    <location>
        <begin position="1"/>
        <end position="23"/>
    </location>
</feature>
<proteinExistence type="predicted"/>
<dbReference type="RefSeq" id="WP_238248668.1">
    <property type="nucleotide sequence ID" value="NZ_BPQX01000021.1"/>
</dbReference>
<evidence type="ECO:0000313" key="3">
    <source>
        <dbReference type="Proteomes" id="UP001236369"/>
    </source>
</evidence>
<reference evidence="2 3" key="1">
    <citation type="submission" date="2023-07" db="EMBL/GenBank/DDBJ databases">
        <title>Genomic Encyclopedia of Type Strains, Phase IV (KMG-IV): sequencing the most valuable type-strain genomes for metagenomic binning, comparative biology and taxonomic classification.</title>
        <authorList>
            <person name="Goeker M."/>
        </authorList>
    </citation>
    <scope>NUCLEOTIDE SEQUENCE [LARGE SCALE GENOMIC DNA]</scope>
    <source>
        <strain evidence="2 3">DSM 19562</strain>
    </source>
</reference>
<sequence>MRVFKFALIIAAIGSSLSGMAYAQIEMVRKGLFTAEDAYSQMGGMPFQLASLDHSSPRTVAQLNKAD</sequence>
<evidence type="ECO:0000256" key="1">
    <source>
        <dbReference type="SAM" id="SignalP"/>
    </source>
</evidence>
<evidence type="ECO:0000313" key="2">
    <source>
        <dbReference type="EMBL" id="MDQ0442597.1"/>
    </source>
</evidence>
<dbReference type="EMBL" id="JAUSVV010000003">
    <property type="protein sequence ID" value="MDQ0442597.1"/>
    <property type="molecule type" value="Genomic_DNA"/>
</dbReference>
<keyword evidence="3" id="KW-1185">Reference proteome</keyword>
<comment type="caution">
    <text evidence="2">The sequence shown here is derived from an EMBL/GenBank/DDBJ whole genome shotgun (WGS) entry which is preliminary data.</text>
</comment>
<name>A0ABU0HJU9_9HYPH</name>
<organism evidence="2 3">
    <name type="scientific">Methylobacterium persicinum</name>
    <dbReference type="NCBI Taxonomy" id="374426"/>
    <lineage>
        <taxon>Bacteria</taxon>
        <taxon>Pseudomonadati</taxon>
        <taxon>Pseudomonadota</taxon>
        <taxon>Alphaproteobacteria</taxon>
        <taxon>Hyphomicrobiales</taxon>
        <taxon>Methylobacteriaceae</taxon>
        <taxon>Methylobacterium</taxon>
    </lineage>
</organism>
<keyword evidence="1" id="KW-0732">Signal</keyword>
<dbReference type="Proteomes" id="UP001236369">
    <property type="component" value="Unassembled WGS sequence"/>
</dbReference>
<gene>
    <name evidence="2" type="ORF">QO016_002091</name>
</gene>